<keyword evidence="2" id="KW-1185">Reference proteome</keyword>
<reference evidence="1" key="1">
    <citation type="submission" date="2022-11" db="EMBL/GenBank/DDBJ databases">
        <title>Genome Sequence of Boeremia exigua.</title>
        <authorList>
            <person name="Buettner E."/>
        </authorList>
    </citation>
    <scope>NUCLEOTIDE SEQUENCE</scope>
    <source>
        <strain evidence="1">CU02</strain>
    </source>
</reference>
<name>A0ACC2I1V0_9PLEO</name>
<dbReference type="EMBL" id="JAPHNI010000650">
    <property type="protein sequence ID" value="KAJ8109140.1"/>
    <property type="molecule type" value="Genomic_DNA"/>
</dbReference>
<evidence type="ECO:0000313" key="2">
    <source>
        <dbReference type="Proteomes" id="UP001153331"/>
    </source>
</evidence>
<proteinExistence type="predicted"/>
<gene>
    <name evidence="1" type="ORF">OPT61_g7674</name>
</gene>
<evidence type="ECO:0000313" key="1">
    <source>
        <dbReference type="EMBL" id="KAJ8109140.1"/>
    </source>
</evidence>
<organism evidence="1 2">
    <name type="scientific">Boeremia exigua</name>
    <dbReference type="NCBI Taxonomy" id="749465"/>
    <lineage>
        <taxon>Eukaryota</taxon>
        <taxon>Fungi</taxon>
        <taxon>Dikarya</taxon>
        <taxon>Ascomycota</taxon>
        <taxon>Pezizomycotina</taxon>
        <taxon>Dothideomycetes</taxon>
        <taxon>Pleosporomycetidae</taxon>
        <taxon>Pleosporales</taxon>
        <taxon>Pleosporineae</taxon>
        <taxon>Didymellaceae</taxon>
        <taxon>Boeremia</taxon>
    </lineage>
</organism>
<comment type="caution">
    <text evidence="1">The sequence shown here is derived from an EMBL/GenBank/DDBJ whole genome shotgun (WGS) entry which is preliminary data.</text>
</comment>
<accession>A0ACC2I1V0</accession>
<dbReference type="Proteomes" id="UP001153331">
    <property type="component" value="Unassembled WGS sequence"/>
</dbReference>
<protein>
    <submittedName>
        <fullName evidence="1">Uncharacterized protein</fullName>
    </submittedName>
</protein>
<sequence>MRSTISTLAAVAAGLLASTVSAQGKVAIYWGQGPSQQELSVVCKDPRNACGGEYFKNPDGTTSKFLASCGIITTGISECRKNGKKVMLSLGGGYPTDYYLANDDAAKWLAEVLVGSFGPQTNSAWPRPFGASFVDGFDLDIESSSAVGAQKYQFYAELVNYIKKLSPGMLISSAPQCVLPDAHLDDAITRAPFDYVFTQFYNTDACSAKRGWNERNQQQTGFNFNLWAQRLQQRSFNKNVKLFMGLPAGPEAANSGYYLTPEQANDLITKYKTNAMWGGVMLWEAAASQRNVVYGQGYSSWIKYSIDGTFKQNYHPVVSSTIRPSSTLVSSTRSSTIISKTSTAVSSTISSTKSSVVPSSTKSSVVPSSTKSSVAPSSTKSSVAPSSTVKPSSSSVASSTIKSSSSAVTSSTIKSSSSAVSSSTIDYTDYFSTALPTEYSVSSTTAEPSTVYPEDVSSTVAQSSSATAEPSTVYPEDVSSTAVQSSSTADVTSSYYETSSTPAVTSSASDYSDASSSTAYDVSSSTAPVDASSTPCTTSTELYPESSKVPEASSSSVEYPTESSEVPEASTAYSASLSTPADASSTPCTTSTELYPESSKTPEASTASESLTYSESSKVPEASSSVSSYPVEYPTESSKTPEASSSASSYPVEYPTESSKTPEASTAYSASSSTPADASSTPCTTSTELYPTSSKTPEASSATDYTVEYPSSYPTVSTKTPEASSSASEYPIVSVKTPELPEFEFYSTATPTVTKPAESTTTVVTTTYLDTCSTGLTTKTAVITKTVCNACTKPSDKPEADYPSDWTTSVYVSKTLTVTITKPIHSATDVPAYPTIVSEYPTAPKPSAPAAEYPIDKEEIPSYETPAKSSSVPYEATKPSPKPEVPSAEYPVASSKPSSQYVTLTKVATPTANTAVPYPTPIGHQSYPVGNGTVPSGTGAVKPSATGTGKPVKPTSYTPPEFEGAASKLSMGMTGVVAVVAFLMFNAGPHY</sequence>